<keyword evidence="3 5" id="KW-0493">Microtubule</keyword>
<dbReference type="InterPro" id="IPR040457">
    <property type="entry name" value="GCP_C"/>
</dbReference>
<dbReference type="GO" id="GO:0000922">
    <property type="term" value="C:spindle pole"/>
    <property type="evidence" value="ECO:0007669"/>
    <property type="project" value="InterPro"/>
</dbReference>
<dbReference type="OrthoDB" id="775571at2759"/>
<dbReference type="GO" id="GO:0051225">
    <property type="term" value="P:spindle assembly"/>
    <property type="evidence" value="ECO:0007669"/>
    <property type="project" value="TreeGrafter"/>
</dbReference>
<accession>A0A9P7J8A9</accession>
<keyword evidence="4 5" id="KW-0206">Cytoskeleton</keyword>
<dbReference type="AlphaFoldDB" id="A0A9P7J8A9"/>
<comment type="caution">
    <text evidence="7">The sequence shown here is derived from an EMBL/GenBank/DDBJ whole genome shotgun (WGS) entry which is preliminary data.</text>
</comment>
<gene>
    <name evidence="7" type="ORF">BJ212DRAFT_1485494</name>
</gene>
<dbReference type="GO" id="GO:0000930">
    <property type="term" value="C:gamma-tubulin complex"/>
    <property type="evidence" value="ECO:0007669"/>
    <property type="project" value="TreeGrafter"/>
</dbReference>
<dbReference type="GO" id="GO:0051011">
    <property type="term" value="F:microtubule minus-end binding"/>
    <property type="evidence" value="ECO:0007669"/>
    <property type="project" value="TreeGrafter"/>
</dbReference>
<evidence type="ECO:0000259" key="6">
    <source>
        <dbReference type="Pfam" id="PF04130"/>
    </source>
</evidence>
<proteinExistence type="inferred from homology"/>
<organism evidence="7 8">
    <name type="scientific">Suillus subaureus</name>
    <dbReference type="NCBI Taxonomy" id="48587"/>
    <lineage>
        <taxon>Eukaryota</taxon>
        <taxon>Fungi</taxon>
        <taxon>Dikarya</taxon>
        <taxon>Basidiomycota</taxon>
        <taxon>Agaricomycotina</taxon>
        <taxon>Agaricomycetes</taxon>
        <taxon>Agaricomycetidae</taxon>
        <taxon>Boletales</taxon>
        <taxon>Suillineae</taxon>
        <taxon>Suillaceae</taxon>
        <taxon>Suillus</taxon>
    </lineage>
</organism>
<reference evidence="7" key="1">
    <citation type="journal article" date="2020" name="New Phytol.">
        <title>Comparative genomics reveals dynamic genome evolution in host specialist ectomycorrhizal fungi.</title>
        <authorList>
            <person name="Lofgren L.A."/>
            <person name="Nguyen N.H."/>
            <person name="Vilgalys R."/>
            <person name="Ruytinx J."/>
            <person name="Liao H.L."/>
            <person name="Branco S."/>
            <person name="Kuo A."/>
            <person name="LaButti K."/>
            <person name="Lipzen A."/>
            <person name="Andreopoulos W."/>
            <person name="Pangilinan J."/>
            <person name="Riley R."/>
            <person name="Hundley H."/>
            <person name="Na H."/>
            <person name="Barry K."/>
            <person name="Grigoriev I.V."/>
            <person name="Stajich J.E."/>
            <person name="Kennedy P.G."/>
        </authorList>
    </citation>
    <scope>NUCLEOTIDE SEQUENCE</scope>
    <source>
        <strain evidence="7">MN1</strain>
    </source>
</reference>
<evidence type="ECO:0000256" key="3">
    <source>
        <dbReference type="ARBA" id="ARBA00022701"/>
    </source>
</evidence>
<feature type="domain" description="Gamma tubulin complex component C-terminal" evidence="6">
    <location>
        <begin position="593"/>
        <end position="985"/>
    </location>
</feature>
<dbReference type="GO" id="GO:0005874">
    <property type="term" value="C:microtubule"/>
    <property type="evidence" value="ECO:0007669"/>
    <property type="project" value="UniProtKB-KW"/>
</dbReference>
<dbReference type="Gene3D" id="1.20.120.1900">
    <property type="entry name" value="Gamma-tubulin complex, C-terminal domain"/>
    <property type="match status" value="1"/>
</dbReference>
<dbReference type="InterPro" id="IPR042241">
    <property type="entry name" value="GCP_C_sf"/>
</dbReference>
<comment type="subcellular location">
    <subcellularLocation>
        <location evidence="5">Cytoplasm</location>
        <location evidence="5">Cytoskeleton</location>
        <location evidence="5">Microtubule organizing center</location>
    </subcellularLocation>
</comment>
<dbReference type="InterPro" id="IPR007259">
    <property type="entry name" value="GCP"/>
</dbReference>
<dbReference type="GO" id="GO:0043015">
    <property type="term" value="F:gamma-tubulin binding"/>
    <property type="evidence" value="ECO:0007669"/>
    <property type="project" value="InterPro"/>
</dbReference>
<comment type="similarity">
    <text evidence="1 5">Belongs to the TUBGCP family.</text>
</comment>
<evidence type="ECO:0000256" key="4">
    <source>
        <dbReference type="ARBA" id="ARBA00023212"/>
    </source>
</evidence>
<evidence type="ECO:0000256" key="1">
    <source>
        <dbReference type="ARBA" id="ARBA00010337"/>
    </source>
</evidence>
<dbReference type="GeneID" id="64635006"/>
<evidence type="ECO:0000313" key="7">
    <source>
        <dbReference type="EMBL" id="KAG1807639.1"/>
    </source>
</evidence>
<dbReference type="GO" id="GO:0007020">
    <property type="term" value="P:microtubule nucleation"/>
    <property type="evidence" value="ECO:0007669"/>
    <property type="project" value="InterPro"/>
</dbReference>
<dbReference type="RefSeq" id="XP_041188173.1">
    <property type="nucleotide sequence ID" value="XM_041340990.1"/>
</dbReference>
<dbReference type="GO" id="GO:0031122">
    <property type="term" value="P:cytoplasmic microtubule organization"/>
    <property type="evidence" value="ECO:0007669"/>
    <property type="project" value="TreeGrafter"/>
</dbReference>
<keyword evidence="8" id="KW-1185">Reference proteome</keyword>
<dbReference type="Proteomes" id="UP000807769">
    <property type="component" value="Unassembled WGS sequence"/>
</dbReference>
<protein>
    <recommendedName>
        <fullName evidence="5">Spindle pole body component</fullName>
    </recommendedName>
</protein>
<keyword evidence="2 5" id="KW-0963">Cytoplasm</keyword>
<name>A0A9P7J8A9_9AGAM</name>
<evidence type="ECO:0000313" key="8">
    <source>
        <dbReference type="Proteomes" id="UP000807769"/>
    </source>
</evidence>
<dbReference type="GO" id="GO:0051321">
    <property type="term" value="P:meiotic cell cycle"/>
    <property type="evidence" value="ECO:0007669"/>
    <property type="project" value="TreeGrafter"/>
</dbReference>
<dbReference type="GO" id="GO:0000278">
    <property type="term" value="P:mitotic cell cycle"/>
    <property type="evidence" value="ECO:0007669"/>
    <property type="project" value="TreeGrafter"/>
</dbReference>
<dbReference type="PANTHER" id="PTHR19302:SF70">
    <property type="entry name" value="GAMMA-TUBULIN COMPLEX COMPONENT 6"/>
    <property type="match status" value="1"/>
</dbReference>
<evidence type="ECO:0000256" key="5">
    <source>
        <dbReference type="RuleBase" id="RU363050"/>
    </source>
</evidence>
<sequence length="990" mass="110175">MSLFGDAWNQYEHGMDSGLGVLPHITSQFFVPRMVDKPQDPIVLAIEREKITTLVKRDAHSFDSRNITRARDSPVLPSLSPEVLWAKSVASGDQHSDQVVSWDVLRQSHPNRSYNTPFLTEQSSDVSASAQYQSDSFFRDVNDITNQTFSMQPLPFDLRASVVRVNELELLESLRMTVLGTSSFLHTWDPVSETFLSFGGAENLPNKLIISGKDETMSSSLLKRFLDIGTLMRRLEVFLSVLQTRRKEESATVHAFSHALSVVLVYLRDQLSRGPLSNFCIPVSSKTLSGTWLYYGDSEEIVVSLASLCQRGLGLSPSQYPRFTMKPVALLSRIYKYLDTHFRKSSSRTLVAVFAYLLTMSSKNYLQTLCRSVAYTDSNSQRAATNQPQRTAIGPLDIEDFDQASPEDDEVLFSEGDKLPSFIPRELAEALPAAQKSLKLLTAAQPSHPVLNPPVRRPFITWVWSTTDIQDLWRTGSLGEAGDIAPTIGPNSPSDLASADSNLHGCGYQSDLVGFRIFDLEPGSNGGNTFNEHSMHAALENFILSFPPVLPSITPNLSLLTNLVFSPLISHAASLSSALLSIFLDENSFLYVHDHLVLLRSHMLLTSPSFKSRLTAALFSDTDDREVVAGGGKSFTLSRQRSKSVAGVTQHGTSRWAVGLAPFLTERGTWPPGGSDLSFFLRTVIVDSQDIRSFGPDDSQQEHELGSRRIAEEAEVRLGFAIRDLASDTGRERWLNPLYIEALDFLYLDYKVPHPLDVIITPGTISKYQRIFSFLLRLVRVESAIRAAFRMTHRNVLFPTLNQSRKLLTHFRFVAHSFVATLSAYIFDVAIGGNFDAFLARVTACRLGTSSEFTDVFSVAEAHSAVLNNILSACLMRSSQRAAGDLFRGGLELILELCVMIGDLNDGRLQEYQASSALDVLFAAFREKMSTLIKVLEVLLEKGLKSSQRQELLLALQEQSDVRHAPGGVEALRHLILRLDINEWWKNLHS</sequence>
<evidence type="ECO:0000256" key="2">
    <source>
        <dbReference type="ARBA" id="ARBA00022490"/>
    </source>
</evidence>
<dbReference type="PANTHER" id="PTHR19302">
    <property type="entry name" value="GAMMA TUBULIN COMPLEX PROTEIN"/>
    <property type="match status" value="1"/>
</dbReference>
<dbReference type="GO" id="GO:0005816">
    <property type="term" value="C:spindle pole body"/>
    <property type="evidence" value="ECO:0007669"/>
    <property type="project" value="UniProtKB-ARBA"/>
</dbReference>
<dbReference type="Pfam" id="PF04130">
    <property type="entry name" value="GCP_C_terminal"/>
    <property type="match status" value="1"/>
</dbReference>
<dbReference type="EMBL" id="JABBWG010000042">
    <property type="protein sequence ID" value="KAG1807639.1"/>
    <property type="molecule type" value="Genomic_DNA"/>
</dbReference>